<evidence type="ECO:0000313" key="1">
    <source>
        <dbReference type="EMBL" id="RKR85411.1"/>
    </source>
</evidence>
<keyword evidence="2" id="KW-1185">Reference proteome</keyword>
<dbReference type="Proteomes" id="UP000268007">
    <property type="component" value="Unassembled WGS sequence"/>
</dbReference>
<organism evidence="1 2">
    <name type="scientific">Mucilaginibacter gracilis</name>
    <dbReference type="NCBI Taxonomy" id="423350"/>
    <lineage>
        <taxon>Bacteria</taxon>
        <taxon>Pseudomonadati</taxon>
        <taxon>Bacteroidota</taxon>
        <taxon>Sphingobacteriia</taxon>
        <taxon>Sphingobacteriales</taxon>
        <taxon>Sphingobacteriaceae</taxon>
        <taxon>Mucilaginibacter</taxon>
    </lineage>
</organism>
<reference evidence="1 2" key="1">
    <citation type="submission" date="2018-10" db="EMBL/GenBank/DDBJ databases">
        <title>Genomic Encyclopedia of Archaeal and Bacterial Type Strains, Phase II (KMG-II): from individual species to whole genera.</title>
        <authorList>
            <person name="Goeker M."/>
        </authorList>
    </citation>
    <scope>NUCLEOTIDE SEQUENCE [LARGE SCALE GENOMIC DNA]</scope>
    <source>
        <strain evidence="1 2">DSM 18602</strain>
    </source>
</reference>
<gene>
    <name evidence="1" type="ORF">BDD43_5682</name>
</gene>
<evidence type="ECO:0008006" key="3">
    <source>
        <dbReference type="Google" id="ProtNLM"/>
    </source>
</evidence>
<proteinExistence type="predicted"/>
<protein>
    <recommendedName>
        <fullName evidence="3">Lipoprotein</fullName>
    </recommendedName>
</protein>
<dbReference type="PROSITE" id="PS51257">
    <property type="entry name" value="PROKAR_LIPOPROTEIN"/>
    <property type="match status" value="1"/>
</dbReference>
<sequence>MKAMMFGVFVVATFFCSCTNTTTKQQIKKSAVKAITIDTTISFKISGTWVTPKKFFDFNSLQMASGDTLALVTCSHYVYSPFGNIKNKKQLKTSILNNFDIRNRTDSVDIGPVEFQILKLKSSKLIFFFDNDTEGSRHSFIIKGEINDAEVKFDKNISIGMSIESFYKTFFDYFPEELLHKYKVIVLVSCVDDIKHIYSFNNGSLASVYFITDTYWKVDY</sequence>
<evidence type="ECO:0000313" key="2">
    <source>
        <dbReference type="Proteomes" id="UP000268007"/>
    </source>
</evidence>
<dbReference type="AlphaFoldDB" id="A0A495J9P3"/>
<dbReference type="EMBL" id="RBKU01000001">
    <property type="protein sequence ID" value="RKR85411.1"/>
    <property type="molecule type" value="Genomic_DNA"/>
</dbReference>
<comment type="caution">
    <text evidence="1">The sequence shown here is derived from an EMBL/GenBank/DDBJ whole genome shotgun (WGS) entry which is preliminary data.</text>
</comment>
<dbReference type="RefSeq" id="WP_121201462.1">
    <property type="nucleotide sequence ID" value="NZ_RBKU01000001.1"/>
</dbReference>
<accession>A0A495J9P3</accession>
<name>A0A495J9P3_9SPHI</name>
<dbReference type="OrthoDB" id="795392at2"/>